<reference evidence="12 13" key="1">
    <citation type="submission" date="2025-05" db="UniProtKB">
        <authorList>
            <consortium name="RefSeq"/>
        </authorList>
    </citation>
    <scope>IDENTIFICATION</scope>
</reference>
<keyword evidence="11" id="KW-1185">Reference proteome</keyword>
<feature type="transmembrane region" description="Helical" evidence="9">
    <location>
        <begin position="227"/>
        <end position="245"/>
    </location>
</feature>
<dbReference type="PROSITE" id="PS00237">
    <property type="entry name" value="G_PROTEIN_RECEP_F1_1"/>
    <property type="match status" value="1"/>
</dbReference>
<dbReference type="Gene3D" id="1.20.1070.10">
    <property type="entry name" value="Rhodopsin 7-helix transmembrane proteins"/>
    <property type="match status" value="1"/>
</dbReference>
<evidence type="ECO:0000256" key="1">
    <source>
        <dbReference type="ARBA" id="ARBA00004141"/>
    </source>
</evidence>
<feature type="transmembrane region" description="Helical" evidence="9">
    <location>
        <begin position="182"/>
        <end position="206"/>
    </location>
</feature>
<feature type="transmembrane region" description="Helical" evidence="9">
    <location>
        <begin position="96"/>
        <end position="119"/>
    </location>
</feature>
<comment type="subcellular location">
    <subcellularLocation>
        <location evidence="1">Membrane</location>
        <topology evidence="1">Multi-pass membrane protein</topology>
    </subcellularLocation>
</comment>
<keyword evidence="3 9" id="KW-1133">Transmembrane helix</keyword>
<dbReference type="InterPro" id="IPR017452">
    <property type="entry name" value="GPCR_Rhodpsn_7TM"/>
</dbReference>
<proteinExistence type="inferred from homology"/>
<dbReference type="PRINTS" id="PR00237">
    <property type="entry name" value="GPCRRHODOPSN"/>
</dbReference>
<protein>
    <submittedName>
        <fullName evidence="12 13">C5a anaphylatoxin chemotactic receptor 1</fullName>
    </submittedName>
</protein>
<feature type="domain" description="G-protein coupled receptors family 1 profile" evidence="10">
    <location>
        <begin position="34"/>
        <end position="293"/>
    </location>
</feature>
<gene>
    <name evidence="12 13" type="primary">LOC105844003</name>
</gene>
<organism evidence="11 13">
    <name type="scientific">Hydra vulgaris</name>
    <name type="common">Hydra</name>
    <name type="synonym">Hydra attenuata</name>
    <dbReference type="NCBI Taxonomy" id="6087"/>
    <lineage>
        <taxon>Eukaryota</taxon>
        <taxon>Metazoa</taxon>
        <taxon>Cnidaria</taxon>
        <taxon>Hydrozoa</taxon>
        <taxon>Hydroidolina</taxon>
        <taxon>Anthoathecata</taxon>
        <taxon>Aplanulata</taxon>
        <taxon>Hydridae</taxon>
        <taxon>Hydra</taxon>
    </lineage>
</organism>
<accession>A0ABM4CDS4</accession>
<evidence type="ECO:0000256" key="2">
    <source>
        <dbReference type="ARBA" id="ARBA00022692"/>
    </source>
</evidence>
<evidence type="ECO:0000256" key="6">
    <source>
        <dbReference type="ARBA" id="ARBA00023170"/>
    </source>
</evidence>
<dbReference type="RefSeq" id="XP_065659833.1">
    <property type="nucleotide sequence ID" value="XM_065803761.1"/>
</dbReference>
<keyword evidence="7 8" id="KW-0807">Transducer</keyword>
<comment type="similarity">
    <text evidence="8">Belongs to the G-protein coupled receptor 1 family.</text>
</comment>
<dbReference type="PROSITE" id="PS50262">
    <property type="entry name" value="G_PROTEIN_RECEP_F1_2"/>
    <property type="match status" value="1"/>
</dbReference>
<feature type="transmembrane region" description="Helical" evidence="9">
    <location>
        <begin position="20"/>
        <end position="42"/>
    </location>
</feature>
<dbReference type="Pfam" id="PF00001">
    <property type="entry name" value="7tm_1"/>
    <property type="match status" value="1"/>
</dbReference>
<dbReference type="InterPro" id="IPR000276">
    <property type="entry name" value="GPCR_Rhodpsn"/>
</dbReference>
<evidence type="ECO:0000256" key="8">
    <source>
        <dbReference type="RuleBase" id="RU000688"/>
    </source>
</evidence>
<dbReference type="PANTHER" id="PTHR24243">
    <property type="entry name" value="G-PROTEIN COUPLED RECEPTOR"/>
    <property type="match status" value="1"/>
</dbReference>
<name>A0ABM4CDS4_HYDVU</name>
<feature type="transmembrane region" description="Helical" evidence="9">
    <location>
        <begin position="54"/>
        <end position="76"/>
    </location>
</feature>
<sequence length="339" mass="38690">MNLSTTTDLQINKNLADFPLIVAFGFIFLTGGIGNALVIYVFSLKKKTKTADWLILYLGVVDFFSSVFNPPLYIYFTVFKHKQWHFGKIGCKILPALGPIMSSISFGVILIFGIDRYLAIVSRVKGSVLSWKAVTIAFIADVIFSICGYLHYIIGLKFYLYLGNSLCIIPAENLSYDVPNCILIIFRFSFFVAVHTFTTAKIFSTLKNCRHLSFSRELQHRHRKDSKNTINVLITMGVVLSLLVFPKEILHLTYSLSWLKNGKEIINTPNLHIINSCLKVLHTSNSCANVFIYSKMHNVYRKKVVQLFFNIFCKRSHSRQRGLTELSLITNHSKYSSRK</sequence>
<evidence type="ECO:0000256" key="9">
    <source>
        <dbReference type="SAM" id="Phobius"/>
    </source>
</evidence>
<keyword evidence="5 9" id="KW-0472">Membrane</keyword>
<keyword evidence="2 8" id="KW-0812">Transmembrane</keyword>
<evidence type="ECO:0000313" key="13">
    <source>
        <dbReference type="RefSeq" id="XP_065659834.1"/>
    </source>
</evidence>
<evidence type="ECO:0000313" key="12">
    <source>
        <dbReference type="RefSeq" id="XP_065659833.1"/>
    </source>
</evidence>
<dbReference type="Proteomes" id="UP001652625">
    <property type="component" value="Chromosome 08"/>
</dbReference>
<evidence type="ECO:0000256" key="3">
    <source>
        <dbReference type="ARBA" id="ARBA00022989"/>
    </source>
</evidence>
<dbReference type="RefSeq" id="XP_065659834.1">
    <property type="nucleotide sequence ID" value="XM_065803762.1"/>
</dbReference>
<evidence type="ECO:0000256" key="4">
    <source>
        <dbReference type="ARBA" id="ARBA00023040"/>
    </source>
</evidence>
<keyword evidence="4 8" id="KW-0297">G-protein coupled receptor</keyword>
<dbReference type="SUPFAM" id="SSF81321">
    <property type="entry name" value="Family A G protein-coupled receptor-like"/>
    <property type="match status" value="1"/>
</dbReference>
<evidence type="ECO:0000256" key="7">
    <source>
        <dbReference type="ARBA" id="ARBA00023224"/>
    </source>
</evidence>
<keyword evidence="6 8" id="KW-0675">Receptor</keyword>
<dbReference type="PANTHER" id="PTHR24243:SF208">
    <property type="entry name" value="PYROKININ-1 RECEPTOR"/>
    <property type="match status" value="1"/>
</dbReference>
<dbReference type="GeneID" id="105844003"/>
<dbReference type="CDD" id="cd00637">
    <property type="entry name" value="7tm_classA_rhodopsin-like"/>
    <property type="match status" value="1"/>
</dbReference>
<evidence type="ECO:0000313" key="11">
    <source>
        <dbReference type="Proteomes" id="UP001652625"/>
    </source>
</evidence>
<evidence type="ECO:0000256" key="5">
    <source>
        <dbReference type="ARBA" id="ARBA00023136"/>
    </source>
</evidence>
<feature type="transmembrane region" description="Helical" evidence="9">
    <location>
        <begin position="131"/>
        <end position="154"/>
    </location>
</feature>
<evidence type="ECO:0000259" key="10">
    <source>
        <dbReference type="PROSITE" id="PS50262"/>
    </source>
</evidence>